<dbReference type="AlphaFoldDB" id="A0A9N7YZQ9"/>
<organism evidence="1 2">
    <name type="scientific">Pleuronectes platessa</name>
    <name type="common">European plaice</name>
    <dbReference type="NCBI Taxonomy" id="8262"/>
    <lineage>
        <taxon>Eukaryota</taxon>
        <taxon>Metazoa</taxon>
        <taxon>Chordata</taxon>
        <taxon>Craniata</taxon>
        <taxon>Vertebrata</taxon>
        <taxon>Euteleostomi</taxon>
        <taxon>Actinopterygii</taxon>
        <taxon>Neopterygii</taxon>
        <taxon>Teleostei</taxon>
        <taxon>Neoteleostei</taxon>
        <taxon>Acanthomorphata</taxon>
        <taxon>Carangaria</taxon>
        <taxon>Pleuronectiformes</taxon>
        <taxon>Pleuronectoidei</taxon>
        <taxon>Pleuronectidae</taxon>
        <taxon>Pleuronectes</taxon>
    </lineage>
</organism>
<dbReference type="EMBL" id="CADEAL010003168">
    <property type="protein sequence ID" value="CAB1443697.1"/>
    <property type="molecule type" value="Genomic_DNA"/>
</dbReference>
<sequence>MPEDTCPPSSGCMWPLLNRRSLSNSHFLHVPDELLGKWATSSRSKGVDRADLSVHPVESLHNLAEVVAVCCVATGSVGALLQRRESTLLLLQVPSMLLLLLPLSVSNRKRTRLRLHPSVLCISPPDRSGQSPAPHTGLYPATARGVKQGSDGACFHRSSWFFGGAQHKANSLPRSPFLSPPSHRLLHCALPSLEMKEHQFISARDVVQVPHQHLGGGPAHWSGPQQAFHTVPSRRCRMLTLMTEFSTPVSSWPRFR</sequence>
<evidence type="ECO:0000313" key="1">
    <source>
        <dbReference type="EMBL" id="CAB1443697.1"/>
    </source>
</evidence>
<dbReference type="Proteomes" id="UP001153269">
    <property type="component" value="Unassembled WGS sequence"/>
</dbReference>
<comment type="caution">
    <text evidence="1">The sequence shown here is derived from an EMBL/GenBank/DDBJ whole genome shotgun (WGS) entry which is preliminary data.</text>
</comment>
<keyword evidence="2" id="KW-1185">Reference proteome</keyword>
<name>A0A9N7YZQ9_PLEPL</name>
<proteinExistence type="predicted"/>
<protein>
    <submittedName>
        <fullName evidence="1">Uncharacterized protein</fullName>
    </submittedName>
</protein>
<gene>
    <name evidence="1" type="ORF">PLEPLA_LOCUS31413</name>
</gene>
<evidence type="ECO:0000313" key="2">
    <source>
        <dbReference type="Proteomes" id="UP001153269"/>
    </source>
</evidence>
<accession>A0A9N7YZQ9</accession>
<reference evidence="1" key="1">
    <citation type="submission" date="2020-03" db="EMBL/GenBank/DDBJ databases">
        <authorList>
            <person name="Weist P."/>
        </authorList>
    </citation>
    <scope>NUCLEOTIDE SEQUENCE</scope>
</reference>